<dbReference type="PROSITE" id="PS50987">
    <property type="entry name" value="HTH_ARSR_2"/>
    <property type="match status" value="1"/>
</dbReference>
<dbReference type="PRINTS" id="PR00778">
    <property type="entry name" value="HTHARSR"/>
</dbReference>
<dbReference type="SMART" id="SM00418">
    <property type="entry name" value="HTH_ARSR"/>
    <property type="match status" value="1"/>
</dbReference>
<dbReference type="RefSeq" id="WP_340343403.1">
    <property type="nucleotide sequence ID" value="NZ_JBBKZT010000007.1"/>
</dbReference>
<dbReference type="InterPro" id="IPR011991">
    <property type="entry name" value="ArsR-like_HTH"/>
</dbReference>
<feature type="region of interest" description="Disordered" evidence="1">
    <location>
        <begin position="109"/>
        <end position="153"/>
    </location>
</feature>
<feature type="domain" description="HTH arsR-type" evidence="2">
    <location>
        <begin position="1"/>
        <end position="95"/>
    </location>
</feature>
<dbReference type="InterPro" id="IPR001845">
    <property type="entry name" value="HTH_ArsR_DNA-bd_dom"/>
</dbReference>
<keyword evidence="4" id="KW-1185">Reference proteome</keyword>
<reference evidence="3 4" key="1">
    <citation type="submission" date="2024-03" db="EMBL/GenBank/DDBJ databases">
        <title>Novel species of the genus Variovorax.</title>
        <authorList>
            <person name="Liu Q."/>
            <person name="Xin Y.-H."/>
        </authorList>
    </citation>
    <scope>NUCLEOTIDE SEQUENCE [LARGE SCALE GENOMIC DNA]</scope>
    <source>
        <strain evidence="3 4">KACC 18900</strain>
    </source>
</reference>
<dbReference type="Gene3D" id="1.10.10.10">
    <property type="entry name" value="Winged helix-like DNA-binding domain superfamily/Winged helix DNA-binding domain"/>
    <property type="match status" value="1"/>
</dbReference>
<accession>A0ABU8WL67</accession>
<evidence type="ECO:0000313" key="3">
    <source>
        <dbReference type="EMBL" id="MEJ8848271.1"/>
    </source>
</evidence>
<evidence type="ECO:0000256" key="1">
    <source>
        <dbReference type="SAM" id="MobiDB-lite"/>
    </source>
</evidence>
<gene>
    <name evidence="3" type="ORF">WKW82_16560</name>
</gene>
<evidence type="ECO:0000259" key="2">
    <source>
        <dbReference type="PROSITE" id="PS50987"/>
    </source>
</evidence>
<dbReference type="PANTHER" id="PTHR38600">
    <property type="entry name" value="TRANSCRIPTIONAL REGULATORY PROTEIN"/>
    <property type="match status" value="1"/>
</dbReference>
<sequence>MVQLSDPNLDLVFTALADRTRRDVLVALGQRDLSISELAQPHGMSLTGFMKHLRVLEAAGLIARSKEGRVVRCELSAAPLQEAAVWLSRYEKFWNARFDALGRYLQHQEEVKPCPTSTPSTKPPPANAPNSASNATSPSRRKKSGARGPTRKP</sequence>
<dbReference type="NCBIfam" id="NF033788">
    <property type="entry name" value="HTH_metalloreg"/>
    <property type="match status" value="1"/>
</dbReference>
<feature type="compositionally biased region" description="Low complexity" evidence="1">
    <location>
        <begin position="128"/>
        <end position="138"/>
    </location>
</feature>
<feature type="compositionally biased region" description="Basic residues" evidence="1">
    <location>
        <begin position="139"/>
        <end position="153"/>
    </location>
</feature>
<dbReference type="EMBL" id="JBBKZT010000007">
    <property type="protein sequence ID" value="MEJ8848271.1"/>
    <property type="molecule type" value="Genomic_DNA"/>
</dbReference>
<protein>
    <submittedName>
        <fullName evidence="3">Metalloregulator ArsR/SmtB family transcription factor</fullName>
    </submittedName>
</protein>
<dbReference type="SUPFAM" id="SSF46785">
    <property type="entry name" value="Winged helix' DNA-binding domain"/>
    <property type="match status" value="1"/>
</dbReference>
<organism evidence="3 4">
    <name type="scientific">Variovorax rhizosphaerae</name>
    <dbReference type="NCBI Taxonomy" id="1836200"/>
    <lineage>
        <taxon>Bacteria</taxon>
        <taxon>Pseudomonadati</taxon>
        <taxon>Pseudomonadota</taxon>
        <taxon>Betaproteobacteria</taxon>
        <taxon>Burkholderiales</taxon>
        <taxon>Comamonadaceae</taxon>
        <taxon>Variovorax</taxon>
    </lineage>
</organism>
<dbReference type="Proteomes" id="UP001385892">
    <property type="component" value="Unassembled WGS sequence"/>
</dbReference>
<dbReference type="InterPro" id="IPR036390">
    <property type="entry name" value="WH_DNA-bd_sf"/>
</dbReference>
<dbReference type="InterPro" id="IPR036388">
    <property type="entry name" value="WH-like_DNA-bd_sf"/>
</dbReference>
<dbReference type="PANTHER" id="PTHR38600:SF2">
    <property type="entry name" value="SLL0088 PROTEIN"/>
    <property type="match status" value="1"/>
</dbReference>
<dbReference type="Pfam" id="PF12840">
    <property type="entry name" value="HTH_20"/>
    <property type="match status" value="1"/>
</dbReference>
<name>A0ABU8WL67_9BURK</name>
<evidence type="ECO:0000313" key="4">
    <source>
        <dbReference type="Proteomes" id="UP001385892"/>
    </source>
</evidence>
<dbReference type="CDD" id="cd00090">
    <property type="entry name" value="HTH_ARSR"/>
    <property type="match status" value="1"/>
</dbReference>
<comment type="caution">
    <text evidence="3">The sequence shown here is derived from an EMBL/GenBank/DDBJ whole genome shotgun (WGS) entry which is preliminary data.</text>
</comment>
<proteinExistence type="predicted"/>